<dbReference type="SMART" id="SM00421">
    <property type="entry name" value="HTH_LUXR"/>
    <property type="match status" value="1"/>
</dbReference>
<feature type="domain" description="HTH luxR-type" evidence="4">
    <location>
        <begin position="187"/>
        <end position="252"/>
    </location>
</feature>
<dbReference type="Proteomes" id="UP000321039">
    <property type="component" value="Unassembled WGS sequence"/>
</dbReference>
<keyword evidence="1" id="KW-0805">Transcription regulation</keyword>
<evidence type="ECO:0000256" key="1">
    <source>
        <dbReference type="ARBA" id="ARBA00023015"/>
    </source>
</evidence>
<reference evidence="5 6" key="1">
    <citation type="submission" date="2019-08" db="EMBL/GenBank/DDBJ databases">
        <title>Parahaliea maris sp. nov., isolated from the surface seawater.</title>
        <authorList>
            <person name="Liu Y."/>
        </authorList>
    </citation>
    <scope>NUCLEOTIDE SEQUENCE [LARGE SCALE GENOMIC DNA]</scope>
    <source>
        <strain evidence="5 6">HSLHS9</strain>
    </source>
</reference>
<dbReference type="RefSeq" id="WP_148070041.1">
    <property type="nucleotide sequence ID" value="NZ_VRZA01000008.1"/>
</dbReference>
<sequence length="256" mass="28722">MHATLLSSIVDTLGKDAFSGALMRWLYSSVPFDGFVVLGYPNSGELIVFHDGAPGVDSVSCNSIYRGGMWLFSPLHLHAKQGGQGFFHISDIIGSNFETSRFYNSYYNEVGIKDHVAYICQNGEGEAIVVSLERSHDLPLYSKEEIKWLSDWQPMVTSLLRRHWAGLENQNGIEKDLYENAKVQVRKLVYDKKLTPREEDALLAILKGLPNKLVARELGISVETVKVYCTKIMRKFGVNSRAELFASVLKQIVSSN</sequence>
<dbReference type="PANTHER" id="PTHR44688:SF16">
    <property type="entry name" value="DNA-BINDING TRANSCRIPTIONAL ACTIVATOR DEVR_DOSR"/>
    <property type="match status" value="1"/>
</dbReference>
<dbReference type="PRINTS" id="PR00038">
    <property type="entry name" value="HTHLUXR"/>
</dbReference>
<dbReference type="PROSITE" id="PS50043">
    <property type="entry name" value="HTH_LUXR_2"/>
    <property type="match status" value="1"/>
</dbReference>
<proteinExistence type="predicted"/>
<evidence type="ECO:0000313" key="6">
    <source>
        <dbReference type="Proteomes" id="UP000321039"/>
    </source>
</evidence>
<keyword evidence="3" id="KW-0804">Transcription</keyword>
<gene>
    <name evidence="5" type="ORF">FV139_18890</name>
</gene>
<dbReference type="Pfam" id="PF00196">
    <property type="entry name" value="GerE"/>
    <property type="match status" value="1"/>
</dbReference>
<protein>
    <submittedName>
        <fullName evidence="5">Helix-turn-helix transcriptional regulator</fullName>
    </submittedName>
</protein>
<dbReference type="AlphaFoldDB" id="A0A5C8ZPE1"/>
<dbReference type="InterPro" id="IPR036388">
    <property type="entry name" value="WH-like_DNA-bd_sf"/>
</dbReference>
<name>A0A5C8ZPE1_9GAMM</name>
<dbReference type="GO" id="GO:0003677">
    <property type="term" value="F:DNA binding"/>
    <property type="evidence" value="ECO:0007669"/>
    <property type="project" value="UniProtKB-KW"/>
</dbReference>
<dbReference type="SUPFAM" id="SSF46894">
    <property type="entry name" value="C-terminal effector domain of the bipartite response regulators"/>
    <property type="match status" value="1"/>
</dbReference>
<dbReference type="CDD" id="cd06170">
    <property type="entry name" value="LuxR_C_like"/>
    <property type="match status" value="1"/>
</dbReference>
<evidence type="ECO:0000259" key="4">
    <source>
        <dbReference type="PROSITE" id="PS50043"/>
    </source>
</evidence>
<dbReference type="PANTHER" id="PTHR44688">
    <property type="entry name" value="DNA-BINDING TRANSCRIPTIONAL ACTIVATOR DEVR_DOSR"/>
    <property type="match status" value="1"/>
</dbReference>
<dbReference type="GO" id="GO:0006355">
    <property type="term" value="P:regulation of DNA-templated transcription"/>
    <property type="evidence" value="ECO:0007669"/>
    <property type="project" value="InterPro"/>
</dbReference>
<dbReference type="InterPro" id="IPR000792">
    <property type="entry name" value="Tscrpt_reg_LuxR_C"/>
</dbReference>
<dbReference type="EMBL" id="VRZA01000008">
    <property type="protein sequence ID" value="TXS90323.1"/>
    <property type="molecule type" value="Genomic_DNA"/>
</dbReference>
<evidence type="ECO:0000256" key="3">
    <source>
        <dbReference type="ARBA" id="ARBA00023163"/>
    </source>
</evidence>
<keyword evidence="2" id="KW-0238">DNA-binding</keyword>
<evidence type="ECO:0000313" key="5">
    <source>
        <dbReference type="EMBL" id="TXS90323.1"/>
    </source>
</evidence>
<keyword evidence="6" id="KW-1185">Reference proteome</keyword>
<accession>A0A5C8ZPE1</accession>
<dbReference type="Gene3D" id="1.10.10.10">
    <property type="entry name" value="Winged helix-like DNA-binding domain superfamily/Winged helix DNA-binding domain"/>
    <property type="match status" value="1"/>
</dbReference>
<comment type="caution">
    <text evidence="5">The sequence shown here is derived from an EMBL/GenBank/DDBJ whole genome shotgun (WGS) entry which is preliminary data.</text>
</comment>
<dbReference type="InterPro" id="IPR016032">
    <property type="entry name" value="Sig_transdc_resp-reg_C-effctor"/>
</dbReference>
<evidence type="ECO:0000256" key="2">
    <source>
        <dbReference type="ARBA" id="ARBA00023125"/>
    </source>
</evidence>
<organism evidence="5 6">
    <name type="scientific">Parahaliea maris</name>
    <dbReference type="NCBI Taxonomy" id="2716870"/>
    <lineage>
        <taxon>Bacteria</taxon>
        <taxon>Pseudomonadati</taxon>
        <taxon>Pseudomonadota</taxon>
        <taxon>Gammaproteobacteria</taxon>
        <taxon>Cellvibrionales</taxon>
        <taxon>Halieaceae</taxon>
        <taxon>Parahaliea</taxon>
    </lineage>
</organism>